<dbReference type="InterPro" id="IPR026487">
    <property type="entry name" value="CHP04141"/>
</dbReference>
<dbReference type="Pfam" id="PF19614">
    <property type="entry name" value="DUF6119"/>
    <property type="match status" value="1"/>
</dbReference>
<reference evidence="1 2" key="1">
    <citation type="submission" date="2017-11" db="EMBL/GenBank/DDBJ databases">
        <title>Biodiversity and function of Thalassospira species in the particle-attached aromatic-hydrocarbon-degrading consortia from the surface seawater of the China South Sea.</title>
        <authorList>
            <person name="Dong C."/>
            <person name="Liu R."/>
            <person name="Shao Z."/>
        </authorList>
    </citation>
    <scope>NUCLEOTIDE SEQUENCE [LARGE SCALE GENOMIC DNA]</scope>
    <source>
        <strain evidence="1 2">139Z-12</strain>
    </source>
</reference>
<dbReference type="Proteomes" id="UP000233365">
    <property type="component" value="Unassembled WGS sequence"/>
</dbReference>
<dbReference type="RefSeq" id="WP_101246378.1">
    <property type="nucleotide sequence ID" value="NZ_PGTS01000002.1"/>
</dbReference>
<dbReference type="NCBIfam" id="TIGR04141">
    <property type="entry name" value="TIGR04141 family sporadically distributed protein"/>
    <property type="match status" value="1"/>
</dbReference>
<evidence type="ECO:0000313" key="1">
    <source>
        <dbReference type="EMBL" id="PKR51475.1"/>
    </source>
</evidence>
<organism evidence="1 2">
    <name type="scientific">Thalassospira povalilytica</name>
    <dbReference type="NCBI Taxonomy" id="732237"/>
    <lineage>
        <taxon>Bacteria</taxon>
        <taxon>Pseudomonadati</taxon>
        <taxon>Pseudomonadota</taxon>
        <taxon>Alphaproteobacteria</taxon>
        <taxon>Rhodospirillales</taxon>
        <taxon>Thalassospiraceae</taxon>
        <taxon>Thalassospira</taxon>
    </lineage>
</organism>
<evidence type="ECO:0000313" key="2">
    <source>
        <dbReference type="Proteomes" id="UP000233365"/>
    </source>
</evidence>
<dbReference type="EMBL" id="PGTS01000002">
    <property type="protein sequence ID" value="PKR51475.1"/>
    <property type="molecule type" value="Genomic_DNA"/>
</dbReference>
<protein>
    <recommendedName>
        <fullName evidence="3">Sporadically distributed protein, TIGR04141 family</fullName>
    </recommendedName>
</protein>
<sequence length="545" mass="62154">MAKVTFTIYLAKEGQEHFEEILTDSAREKLGRRGLFVHNLPEFGDGGRLFVFSGDEQVPLWYRRLERHFDLAFKVGTKSTSAILMFRKERRIFACPFAFGWMYLNDRRLEADFGLRAAINALDDKRLQQIERANLSDAIRGVELSPFKRDLSSFGLEAALNLVRRVGGDAQEDSTAETMLGAQSLKITGDFDLENLPELASEALGLFTSEFYKDTSFVALDVIRPIRDRALVDKLDLLALERIKEGHEDFEFGLPVALADESVMYSFQGPGLRGGFPDLNLTDYLNALGEKIEEITPDTLKKHKVIASFQEADRPDRTWSARQSLVGTLVHGDGLYALNEGEWYRIDQAFRDTVINSFEQSCAEWDGFPKPRPLAKQFQENGDGVYESEGQYNRSVGKALGYLVFDTVMIKVPDVPNSGFEVCDLLDLQNKRLIHVKKNSRRSSVLSHFFKQGSNSARNIKCYPLVREKMAEYVGSQYSQEQADELRNSFDNNLNDWTVEYWIADRPRANGLFDIPFFSKASFSEERRSMQSMSYNVCIRFIPLH</sequence>
<comment type="caution">
    <text evidence="1">The sequence shown here is derived from an EMBL/GenBank/DDBJ whole genome shotgun (WGS) entry which is preliminary data.</text>
</comment>
<gene>
    <name evidence="1" type="ORF">CU041_08240</name>
</gene>
<accession>A0ABX4RBG1</accession>
<proteinExistence type="predicted"/>
<keyword evidence="2" id="KW-1185">Reference proteome</keyword>
<name>A0ABX4RBG1_9PROT</name>
<evidence type="ECO:0008006" key="3">
    <source>
        <dbReference type="Google" id="ProtNLM"/>
    </source>
</evidence>